<reference evidence="5 6" key="1">
    <citation type="submission" date="2019-08" db="EMBL/GenBank/DDBJ databases">
        <title>Draft genome analysis of Rheinheimera tangshanensis isolated from the roots of fresh rice plants (Oryza sativa).</title>
        <authorList>
            <person name="Yu Q."/>
            <person name="Qi Y."/>
            <person name="Zhang H."/>
            <person name="Pu J."/>
        </authorList>
    </citation>
    <scope>NUCLEOTIDE SEQUENCE [LARGE SCALE GENOMIC DNA]</scope>
    <source>
        <strain evidence="5 6">JA3-B52</strain>
    </source>
</reference>
<name>A0A5C8M1E6_9GAMM</name>
<dbReference type="GO" id="GO:0005829">
    <property type="term" value="C:cytosol"/>
    <property type="evidence" value="ECO:0007669"/>
    <property type="project" value="TreeGrafter"/>
</dbReference>
<dbReference type="InterPro" id="IPR036390">
    <property type="entry name" value="WH_DNA-bd_sf"/>
</dbReference>
<evidence type="ECO:0000256" key="1">
    <source>
        <dbReference type="ARBA" id="ARBA00010164"/>
    </source>
</evidence>
<sequence>MASSVIDAIFEFLRRNPASSTELASFCDCDRSTVTRQLKLLETKLVATGRARSTRYYLRRGYDSDTALYRVSEAGHAEHFGTMVAVMPNGYVVKTSGDVDYVYYDDLPWWLQDLRPQGFLGRNLAKALFKRGIVVTDDIDYWKDQDIFQALVHAKGDSPGNLLIGQLSYQEWLQHEPVALSEDDFNRLAADAMAGEVVGSSAGGEQPKFCAYVDGKHRLVKFTEPVVNANSQRWADLLLAEYLALKTLAGSGITATNSTIIRREQRTFLSCERFDRIGVLGRKGLVSLRMVDMQFVGKPAEWPVIAQYLLQDKRISAADAEAITVIWCFGRLIANTDMHTGNLSFYLSKDMSLSLAPVYDMLPMAFAPLRSGAMASTHTLSVTAEAQGKHWRQAYAMAEQFWGELAKHADISSEFRGIVQSMQIELQNKKQLIERMA</sequence>
<dbReference type="InterPro" id="IPR012893">
    <property type="entry name" value="HipA-like_C"/>
</dbReference>
<dbReference type="SUPFAM" id="SSF46785">
    <property type="entry name" value="Winged helix' DNA-binding domain"/>
    <property type="match status" value="1"/>
</dbReference>
<dbReference type="Proteomes" id="UP000321814">
    <property type="component" value="Unassembled WGS sequence"/>
</dbReference>
<feature type="domain" description="HipA-like C-terminal" evidence="4">
    <location>
        <begin position="200"/>
        <end position="397"/>
    </location>
</feature>
<dbReference type="InterPro" id="IPR011991">
    <property type="entry name" value="ArsR-like_HTH"/>
</dbReference>
<dbReference type="Pfam" id="PF07804">
    <property type="entry name" value="HipA_C"/>
    <property type="match status" value="1"/>
</dbReference>
<evidence type="ECO:0000256" key="2">
    <source>
        <dbReference type="ARBA" id="ARBA00022679"/>
    </source>
</evidence>
<dbReference type="GO" id="GO:0004674">
    <property type="term" value="F:protein serine/threonine kinase activity"/>
    <property type="evidence" value="ECO:0007669"/>
    <property type="project" value="TreeGrafter"/>
</dbReference>
<dbReference type="InterPro" id="IPR052028">
    <property type="entry name" value="HipA_Ser/Thr_kinase"/>
</dbReference>
<evidence type="ECO:0000313" key="6">
    <source>
        <dbReference type="Proteomes" id="UP000321814"/>
    </source>
</evidence>
<keyword evidence="2" id="KW-0808">Transferase</keyword>
<evidence type="ECO:0000259" key="4">
    <source>
        <dbReference type="Pfam" id="PF07804"/>
    </source>
</evidence>
<keyword evidence="6" id="KW-1185">Reference proteome</keyword>
<accession>A0A5C8M1E6</accession>
<comment type="similarity">
    <text evidence="1">Belongs to the HipA Ser/Thr kinase family.</text>
</comment>
<dbReference type="OrthoDB" id="8555656at2"/>
<dbReference type="GO" id="GO:0006355">
    <property type="term" value="P:regulation of DNA-templated transcription"/>
    <property type="evidence" value="ECO:0007669"/>
    <property type="project" value="UniProtKB-ARBA"/>
</dbReference>
<dbReference type="PANTHER" id="PTHR37419">
    <property type="entry name" value="SERINE/THREONINE-PROTEIN KINASE TOXIN HIPA"/>
    <property type="match status" value="1"/>
</dbReference>
<dbReference type="RefSeq" id="WP_147903551.1">
    <property type="nucleotide sequence ID" value="NZ_BAAAGC010000017.1"/>
</dbReference>
<proteinExistence type="inferred from homology"/>
<dbReference type="CDD" id="cd00090">
    <property type="entry name" value="HTH_ARSR"/>
    <property type="match status" value="1"/>
</dbReference>
<keyword evidence="3" id="KW-0418">Kinase</keyword>
<comment type="caution">
    <text evidence="5">The sequence shown here is derived from an EMBL/GenBank/DDBJ whole genome shotgun (WGS) entry which is preliminary data.</text>
</comment>
<evidence type="ECO:0000313" key="5">
    <source>
        <dbReference type="EMBL" id="TXK82344.1"/>
    </source>
</evidence>
<dbReference type="EMBL" id="VRLR01000002">
    <property type="protein sequence ID" value="TXK82344.1"/>
    <property type="molecule type" value="Genomic_DNA"/>
</dbReference>
<gene>
    <name evidence="5" type="primary">yjjJ</name>
    <name evidence="5" type="ORF">FU839_05500</name>
</gene>
<protein>
    <submittedName>
        <fullName evidence="5">Type II toxin-antitoxin system HipA family toxin YjjJ</fullName>
    </submittedName>
</protein>
<dbReference type="AlphaFoldDB" id="A0A5C8M1E6"/>
<evidence type="ECO:0000256" key="3">
    <source>
        <dbReference type="ARBA" id="ARBA00022777"/>
    </source>
</evidence>
<dbReference type="NCBIfam" id="NF007297">
    <property type="entry name" value="PRK09775.1"/>
    <property type="match status" value="1"/>
</dbReference>
<organism evidence="5 6">
    <name type="scientific">Rheinheimera tangshanensis</name>
    <dbReference type="NCBI Taxonomy" id="400153"/>
    <lineage>
        <taxon>Bacteria</taxon>
        <taxon>Pseudomonadati</taxon>
        <taxon>Pseudomonadota</taxon>
        <taxon>Gammaproteobacteria</taxon>
        <taxon>Chromatiales</taxon>
        <taxon>Chromatiaceae</taxon>
        <taxon>Rheinheimera</taxon>
    </lineage>
</organism>
<dbReference type="PANTHER" id="PTHR37419:SF8">
    <property type="entry name" value="TOXIN YJJJ"/>
    <property type="match status" value="1"/>
</dbReference>